<dbReference type="Proteomes" id="UP000708208">
    <property type="component" value="Unassembled WGS sequence"/>
</dbReference>
<dbReference type="EMBL" id="CAJVCH010457564">
    <property type="protein sequence ID" value="CAG7819716.1"/>
    <property type="molecule type" value="Genomic_DNA"/>
</dbReference>
<reference evidence="1" key="1">
    <citation type="submission" date="2021-06" db="EMBL/GenBank/DDBJ databases">
        <authorList>
            <person name="Hodson N. C."/>
            <person name="Mongue J. A."/>
            <person name="Jaron S. K."/>
        </authorList>
    </citation>
    <scope>NUCLEOTIDE SEQUENCE</scope>
</reference>
<gene>
    <name evidence="1" type="ORF">AFUS01_LOCUS30146</name>
</gene>
<evidence type="ECO:0000313" key="2">
    <source>
        <dbReference type="Proteomes" id="UP000708208"/>
    </source>
</evidence>
<dbReference type="AlphaFoldDB" id="A0A8J2P9E9"/>
<evidence type="ECO:0000313" key="1">
    <source>
        <dbReference type="EMBL" id="CAG7819716.1"/>
    </source>
</evidence>
<sequence length="67" mass="7850">MYSNTDHSQQERCCNLETLFRAPVHCTVDMIKTLKKRSTFFTHEIYIPVPVIELIQDECEYRGLSGL</sequence>
<name>A0A8J2P9E9_9HEXA</name>
<accession>A0A8J2P9E9</accession>
<proteinExistence type="predicted"/>
<protein>
    <submittedName>
        <fullName evidence="1">Uncharacterized protein</fullName>
    </submittedName>
</protein>
<organism evidence="1 2">
    <name type="scientific">Allacma fusca</name>
    <dbReference type="NCBI Taxonomy" id="39272"/>
    <lineage>
        <taxon>Eukaryota</taxon>
        <taxon>Metazoa</taxon>
        <taxon>Ecdysozoa</taxon>
        <taxon>Arthropoda</taxon>
        <taxon>Hexapoda</taxon>
        <taxon>Collembola</taxon>
        <taxon>Symphypleona</taxon>
        <taxon>Sminthuridae</taxon>
        <taxon>Allacma</taxon>
    </lineage>
</organism>
<comment type="caution">
    <text evidence="1">The sequence shown here is derived from an EMBL/GenBank/DDBJ whole genome shotgun (WGS) entry which is preliminary data.</text>
</comment>
<keyword evidence="2" id="KW-1185">Reference proteome</keyword>